<keyword evidence="4" id="KW-1185">Reference proteome</keyword>
<dbReference type="EMBL" id="QOHR01000021">
    <property type="protein sequence ID" value="REC55158.1"/>
    <property type="molecule type" value="Genomic_DNA"/>
</dbReference>
<feature type="domain" description="PepSY" evidence="2">
    <location>
        <begin position="44"/>
        <end position="96"/>
    </location>
</feature>
<sequence>MRYPSPCRSLLLLCLLAGPALADDDGHDRARRALQAGEILPLPEILAAAAAARPGRVIALELEREDGRWLYELELVTPEGRLYEMEIDAASATVLELEREEDD</sequence>
<dbReference type="RefSeq" id="WP_115981255.1">
    <property type="nucleotide sequence ID" value="NZ_QOHR01000021.1"/>
</dbReference>
<feature type="signal peptide" evidence="1">
    <location>
        <begin position="1"/>
        <end position="22"/>
    </location>
</feature>
<keyword evidence="1" id="KW-0732">Signal</keyword>
<evidence type="ECO:0000256" key="1">
    <source>
        <dbReference type="SAM" id="SignalP"/>
    </source>
</evidence>
<evidence type="ECO:0000313" key="3">
    <source>
        <dbReference type="EMBL" id="REC55158.1"/>
    </source>
</evidence>
<proteinExistence type="predicted"/>
<reference evidence="3 4" key="1">
    <citation type="journal article" date="2017" name="Int. J. Syst. Evol. Microbiol.">
        <title>Rhodosalinus sediminis gen. nov., sp. nov., isolated from marine saltern.</title>
        <authorList>
            <person name="Guo L.Y."/>
            <person name="Ling S.K."/>
            <person name="Li C.M."/>
            <person name="Chen G.J."/>
            <person name="Du Z.J."/>
        </authorList>
    </citation>
    <scope>NUCLEOTIDE SEQUENCE [LARGE SCALE GENOMIC DNA]</scope>
    <source>
        <strain evidence="3 4">WDN1C137</strain>
    </source>
</reference>
<evidence type="ECO:0000313" key="4">
    <source>
        <dbReference type="Proteomes" id="UP000257131"/>
    </source>
</evidence>
<protein>
    <submittedName>
        <fullName evidence="3">Peptidase</fullName>
    </submittedName>
</protein>
<dbReference type="OrthoDB" id="7856745at2"/>
<gene>
    <name evidence="3" type="ORF">DRV84_12625</name>
</gene>
<dbReference type="Proteomes" id="UP000257131">
    <property type="component" value="Unassembled WGS sequence"/>
</dbReference>
<dbReference type="Gene3D" id="3.10.450.40">
    <property type="match status" value="1"/>
</dbReference>
<feature type="chain" id="PRO_5017640632" evidence="1">
    <location>
        <begin position="23"/>
        <end position="103"/>
    </location>
</feature>
<organism evidence="3 4">
    <name type="scientific">Rhodosalinus sediminis</name>
    <dbReference type="NCBI Taxonomy" id="1940533"/>
    <lineage>
        <taxon>Bacteria</taxon>
        <taxon>Pseudomonadati</taxon>
        <taxon>Pseudomonadota</taxon>
        <taxon>Alphaproteobacteria</taxon>
        <taxon>Rhodobacterales</taxon>
        <taxon>Paracoccaceae</taxon>
        <taxon>Rhodosalinus</taxon>
    </lineage>
</organism>
<dbReference type="InterPro" id="IPR025711">
    <property type="entry name" value="PepSY"/>
</dbReference>
<dbReference type="AlphaFoldDB" id="A0A3D9BNR7"/>
<evidence type="ECO:0000259" key="2">
    <source>
        <dbReference type="Pfam" id="PF03413"/>
    </source>
</evidence>
<name>A0A3D9BNR7_9RHOB</name>
<comment type="caution">
    <text evidence="3">The sequence shown here is derived from an EMBL/GenBank/DDBJ whole genome shotgun (WGS) entry which is preliminary data.</text>
</comment>
<accession>A0A3D9BNR7</accession>
<dbReference type="Pfam" id="PF03413">
    <property type="entry name" value="PepSY"/>
    <property type="match status" value="1"/>
</dbReference>